<protein>
    <submittedName>
        <fullName evidence="2">Uncharacterized protein</fullName>
    </submittedName>
</protein>
<dbReference type="RefSeq" id="XP_013898996.1">
    <property type="nucleotide sequence ID" value="XM_014043542.1"/>
</dbReference>
<proteinExistence type="predicted"/>
<sequence>AVHVINCAPDAAAAERRLRAANDRKWAVFALFLVKKPEALFQITLMDLGTLEPLIEPPNEDLWEYVVRQTKFTPQQGAITDCLAEMLCARSAAIQSELESLTRDQPDAHDVEAGELVLQRAEGLKALHGWMAVAASLAFGHETLTPLQIASMMAAGFPYHPSLLGLWRSWKRMQQQDAEPAAGSGDSSTAPGAGAGAGGPRAGG</sequence>
<feature type="compositionally biased region" description="Gly residues" evidence="1">
    <location>
        <begin position="193"/>
        <end position="204"/>
    </location>
</feature>
<organism evidence="2 3">
    <name type="scientific">Monoraphidium neglectum</name>
    <dbReference type="NCBI Taxonomy" id="145388"/>
    <lineage>
        <taxon>Eukaryota</taxon>
        <taxon>Viridiplantae</taxon>
        <taxon>Chlorophyta</taxon>
        <taxon>core chlorophytes</taxon>
        <taxon>Chlorophyceae</taxon>
        <taxon>CS clade</taxon>
        <taxon>Sphaeropleales</taxon>
        <taxon>Selenastraceae</taxon>
        <taxon>Monoraphidium</taxon>
    </lineage>
</organism>
<feature type="region of interest" description="Disordered" evidence="1">
    <location>
        <begin position="175"/>
        <end position="204"/>
    </location>
</feature>
<dbReference type="GeneID" id="25740860"/>
<dbReference type="EMBL" id="KK101688">
    <property type="protein sequence ID" value="KIY99976.1"/>
    <property type="molecule type" value="Genomic_DNA"/>
</dbReference>
<reference evidence="2 3" key="1">
    <citation type="journal article" date="2013" name="BMC Genomics">
        <title>Reconstruction of the lipid metabolism for the microalga Monoraphidium neglectum from its genome sequence reveals characteristics suitable for biofuel production.</title>
        <authorList>
            <person name="Bogen C."/>
            <person name="Al-Dilaimi A."/>
            <person name="Albersmeier A."/>
            <person name="Wichmann J."/>
            <person name="Grundmann M."/>
            <person name="Rupp O."/>
            <person name="Lauersen K.J."/>
            <person name="Blifernez-Klassen O."/>
            <person name="Kalinowski J."/>
            <person name="Goesmann A."/>
            <person name="Mussgnug J.H."/>
            <person name="Kruse O."/>
        </authorList>
    </citation>
    <scope>NUCLEOTIDE SEQUENCE [LARGE SCALE GENOMIC DNA]</scope>
    <source>
        <strain evidence="2 3">SAG 48.87</strain>
    </source>
</reference>
<evidence type="ECO:0000256" key="1">
    <source>
        <dbReference type="SAM" id="MobiDB-lite"/>
    </source>
</evidence>
<gene>
    <name evidence="2" type="ORF">MNEG_7984</name>
</gene>
<dbReference type="Proteomes" id="UP000054498">
    <property type="component" value="Unassembled WGS sequence"/>
</dbReference>
<accession>A0A0D2MH09</accession>
<feature type="non-terminal residue" evidence="2">
    <location>
        <position position="1"/>
    </location>
</feature>
<feature type="compositionally biased region" description="Low complexity" evidence="1">
    <location>
        <begin position="180"/>
        <end position="192"/>
    </location>
</feature>
<dbReference type="AlphaFoldDB" id="A0A0D2MH09"/>
<evidence type="ECO:0000313" key="3">
    <source>
        <dbReference type="Proteomes" id="UP000054498"/>
    </source>
</evidence>
<name>A0A0D2MH09_9CHLO</name>
<keyword evidence="3" id="KW-1185">Reference proteome</keyword>
<evidence type="ECO:0000313" key="2">
    <source>
        <dbReference type="EMBL" id="KIY99976.1"/>
    </source>
</evidence>
<dbReference type="KEGG" id="mng:MNEG_7984"/>